<dbReference type="RefSeq" id="WP_131096847.1">
    <property type="nucleotide sequence ID" value="NZ_CP036455.1"/>
</dbReference>
<name>A0A4P6Q119_9ACTN</name>
<evidence type="ECO:0000313" key="2">
    <source>
        <dbReference type="EMBL" id="QBI52267.1"/>
    </source>
</evidence>
<feature type="chain" id="PRO_5020878790" description="Beta/gamma crystallin 'Greek key' domain-containing protein" evidence="1">
    <location>
        <begin position="27"/>
        <end position="120"/>
    </location>
</feature>
<accession>A0A4P6Q119</accession>
<keyword evidence="3" id="KW-1185">Reference proteome</keyword>
<evidence type="ECO:0000313" key="3">
    <source>
        <dbReference type="Proteomes" id="UP000292235"/>
    </source>
</evidence>
<organism evidence="2 3">
    <name type="scientific">Streptomonospora litoralis</name>
    <dbReference type="NCBI Taxonomy" id="2498135"/>
    <lineage>
        <taxon>Bacteria</taxon>
        <taxon>Bacillati</taxon>
        <taxon>Actinomycetota</taxon>
        <taxon>Actinomycetes</taxon>
        <taxon>Streptosporangiales</taxon>
        <taxon>Nocardiopsidaceae</taxon>
        <taxon>Streptomonospora</taxon>
    </lineage>
</organism>
<dbReference type="OrthoDB" id="3432051at2"/>
<dbReference type="Proteomes" id="UP000292235">
    <property type="component" value="Chromosome"/>
</dbReference>
<gene>
    <name evidence="2" type="ORF">EKD16_02255</name>
</gene>
<evidence type="ECO:0000256" key="1">
    <source>
        <dbReference type="SAM" id="SignalP"/>
    </source>
</evidence>
<dbReference type="AlphaFoldDB" id="A0A4P6Q119"/>
<proteinExistence type="predicted"/>
<sequence length="120" mass="12355" precursor="true">MLTRILTTAGAALAAAALTGPAPVAAQPAAQPAAPGGDGTTGRLEVYAGPGIGYRELRVGDGCHDFDSTRSITFADAEPMATYAFYTGPDCTGRVVGTGRDDSQWMPPLNGVRSVHIDFE</sequence>
<feature type="signal peptide" evidence="1">
    <location>
        <begin position="1"/>
        <end position="26"/>
    </location>
</feature>
<protein>
    <recommendedName>
        <fullName evidence="4">Beta/gamma crystallin 'Greek key' domain-containing protein</fullName>
    </recommendedName>
</protein>
<keyword evidence="1" id="KW-0732">Signal</keyword>
<dbReference type="KEGG" id="strr:EKD16_02255"/>
<evidence type="ECO:0008006" key="4">
    <source>
        <dbReference type="Google" id="ProtNLM"/>
    </source>
</evidence>
<reference evidence="2 3" key="1">
    <citation type="submission" date="2019-02" db="EMBL/GenBank/DDBJ databases">
        <authorList>
            <person name="Khodamoradi S."/>
            <person name="Hahnke R.L."/>
            <person name="Kaempfer P."/>
            <person name="Schumann P."/>
            <person name="Rohde M."/>
            <person name="Steinert M."/>
            <person name="Luzhetskyy A."/>
            <person name="Wink J."/>
            <person name="Ruckert C."/>
        </authorList>
    </citation>
    <scope>NUCLEOTIDE SEQUENCE [LARGE SCALE GENOMIC DNA]</scope>
    <source>
        <strain evidence="2 3">M2</strain>
    </source>
</reference>
<dbReference type="EMBL" id="CP036455">
    <property type="protein sequence ID" value="QBI52267.1"/>
    <property type="molecule type" value="Genomic_DNA"/>
</dbReference>